<evidence type="ECO:0000256" key="11">
    <source>
        <dbReference type="ARBA" id="ARBA00023033"/>
    </source>
</evidence>
<evidence type="ECO:0000256" key="9">
    <source>
        <dbReference type="ARBA" id="ARBA00023002"/>
    </source>
</evidence>
<proteinExistence type="inferred from homology"/>
<dbReference type="Proteomes" id="UP000008370">
    <property type="component" value="Unassembled WGS sequence"/>
</dbReference>
<evidence type="ECO:0000256" key="12">
    <source>
        <dbReference type="ARBA" id="ARBA00023136"/>
    </source>
</evidence>
<evidence type="ECO:0000256" key="4">
    <source>
        <dbReference type="ARBA" id="ARBA00010617"/>
    </source>
</evidence>
<keyword evidence="11" id="KW-0503">Monooxygenase</keyword>
<dbReference type="InterPro" id="IPR036396">
    <property type="entry name" value="Cyt_P450_sf"/>
</dbReference>
<dbReference type="KEGG" id="pco:PHACADRAFT_195903"/>
<dbReference type="InParanoid" id="K5V078"/>
<dbReference type="Pfam" id="PF00067">
    <property type="entry name" value="p450"/>
    <property type="match status" value="1"/>
</dbReference>
<dbReference type="GO" id="GO:0016705">
    <property type="term" value="F:oxidoreductase activity, acting on paired donors, with incorporation or reduction of molecular oxygen"/>
    <property type="evidence" value="ECO:0007669"/>
    <property type="project" value="InterPro"/>
</dbReference>
<evidence type="ECO:0000256" key="13">
    <source>
        <dbReference type="PIRSR" id="PIRSR602401-1"/>
    </source>
</evidence>
<protein>
    <recommendedName>
        <fullName evidence="16">Cytochrome P450</fullName>
    </recommendedName>
</protein>
<name>K5V078_PHACS</name>
<keyword evidence="15" id="KW-1185">Reference proteome</keyword>
<comment type="similarity">
    <text evidence="4">Belongs to the cytochrome P450 family.</text>
</comment>
<keyword evidence="10 13" id="KW-0408">Iron</keyword>
<dbReference type="HOGENOM" id="CLU_001570_2_0_1"/>
<dbReference type="GeneID" id="18911110"/>
<dbReference type="RefSeq" id="XP_007396161.1">
    <property type="nucleotide sequence ID" value="XM_007396099.1"/>
</dbReference>
<accession>K5V078</accession>
<dbReference type="Gene3D" id="1.10.630.10">
    <property type="entry name" value="Cytochrome P450"/>
    <property type="match status" value="1"/>
</dbReference>
<dbReference type="GO" id="GO:0020037">
    <property type="term" value="F:heme binding"/>
    <property type="evidence" value="ECO:0007669"/>
    <property type="project" value="InterPro"/>
</dbReference>
<keyword evidence="5 13" id="KW-0349">Heme</keyword>
<dbReference type="OrthoDB" id="3934656at2759"/>
<dbReference type="SUPFAM" id="SSF48264">
    <property type="entry name" value="Cytochrome P450"/>
    <property type="match status" value="1"/>
</dbReference>
<dbReference type="GO" id="GO:0005506">
    <property type="term" value="F:iron ion binding"/>
    <property type="evidence" value="ECO:0007669"/>
    <property type="project" value="InterPro"/>
</dbReference>
<dbReference type="InterPro" id="IPR001128">
    <property type="entry name" value="Cyt_P450"/>
</dbReference>
<dbReference type="PANTHER" id="PTHR46300:SF7">
    <property type="entry name" value="P450, PUTATIVE (EUROFUNG)-RELATED"/>
    <property type="match status" value="1"/>
</dbReference>
<keyword evidence="6" id="KW-0812">Transmembrane</keyword>
<dbReference type="GO" id="GO:0004497">
    <property type="term" value="F:monooxygenase activity"/>
    <property type="evidence" value="ECO:0007669"/>
    <property type="project" value="UniProtKB-KW"/>
</dbReference>
<evidence type="ECO:0000256" key="8">
    <source>
        <dbReference type="ARBA" id="ARBA00022989"/>
    </source>
</evidence>
<dbReference type="PRINTS" id="PR00463">
    <property type="entry name" value="EP450I"/>
</dbReference>
<comment type="pathway">
    <text evidence="3">Secondary metabolite biosynthesis.</text>
</comment>
<keyword evidence="8" id="KW-1133">Transmembrane helix</keyword>
<reference evidence="14 15" key="1">
    <citation type="journal article" date="2012" name="BMC Genomics">
        <title>Comparative genomics of the white-rot fungi, Phanerochaete carnosa and P. chrysosporium, to elucidate the genetic basis of the distinct wood types they colonize.</title>
        <authorList>
            <person name="Suzuki H."/>
            <person name="MacDonald J."/>
            <person name="Syed K."/>
            <person name="Salamov A."/>
            <person name="Hori C."/>
            <person name="Aerts A."/>
            <person name="Henrissat B."/>
            <person name="Wiebenga A."/>
            <person name="vanKuyk P.A."/>
            <person name="Barry K."/>
            <person name="Lindquist E."/>
            <person name="LaButti K."/>
            <person name="Lapidus A."/>
            <person name="Lucas S."/>
            <person name="Coutinho P."/>
            <person name="Gong Y."/>
            <person name="Samejima M."/>
            <person name="Mahadevan R."/>
            <person name="Abou-Zaid M."/>
            <person name="de Vries R.P."/>
            <person name="Igarashi K."/>
            <person name="Yadav J.S."/>
            <person name="Grigoriev I.V."/>
            <person name="Master E.R."/>
        </authorList>
    </citation>
    <scope>NUCLEOTIDE SEQUENCE [LARGE SCALE GENOMIC DNA]</scope>
    <source>
        <strain evidence="14 15">HHB-10118-sp</strain>
    </source>
</reference>
<dbReference type="EMBL" id="JH930472">
    <property type="protein sequence ID" value="EKM55851.1"/>
    <property type="molecule type" value="Genomic_DNA"/>
</dbReference>
<keyword evidence="7 13" id="KW-0479">Metal-binding</keyword>
<evidence type="ECO:0000256" key="10">
    <source>
        <dbReference type="ARBA" id="ARBA00023004"/>
    </source>
</evidence>
<dbReference type="InterPro" id="IPR002401">
    <property type="entry name" value="Cyt_P450_E_grp-I"/>
</dbReference>
<dbReference type="AlphaFoldDB" id="K5V078"/>
<evidence type="ECO:0000313" key="14">
    <source>
        <dbReference type="EMBL" id="EKM55851.1"/>
    </source>
</evidence>
<evidence type="ECO:0000256" key="7">
    <source>
        <dbReference type="ARBA" id="ARBA00022723"/>
    </source>
</evidence>
<evidence type="ECO:0008006" key="16">
    <source>
        <dbReference type="Google" id="ProtNLM"/>
    </source>
</evidence>
<evidence type="ECO:0000256" key="5">
    <source>
        <dbReference type="ARBA" id="ARBA00022617"/>
    </source>
</evidence>
<evidence type="ECO:0000256" key="1">
    <source>
        <dbReference type="ARBA" id="ARBA00001971"/>
    </source>
</evidence>
<evidence type="ECO:0000313" key="15">
    <source>
        <dbReference type="Proteomes" id="UP000008370"/>
    </source>
</evidence>
<evidence type="ECO:0000256" key="2">
    <source>
        <dbReference type="ARBA" id="ARBA00004167"/>
    </source>
</evidence>
<evidence type="ECO:0000256" key="3">
    <source>
        <dbReference type="ARBA" id="ARBA00005179"/>
    </source>
</evidence>
<dbReference type="PANTHER" id="PTHR46300">
    <property type="entry name" value="P450, PUTATIVE (EUROFUNG)-RELATED-RELATED"/>
    <property type="match status" value="1"/>
</dbReference>
<evidence type="ECO:0000256" key="6">
    <source>
        <dbReference type="ARBA" id="ARBA00022692"/>
    </source>
</evidence>
<comment type="cofactor">
    <cofactor evidence="1 13">
        <name>heme</name>
        <dbReference type="ChEBI" id="CHEBI:30413"/>
    </cofactor>
</comment>
<dbReference type="InterPro" id="IPR050364">
    <property type="entry name" value="Cytochrome_P450_fung"/>
</dbReference>
<keyword evidence="9" id="KW-0560">Oxidoreductase</keyword>
<comment type="subcellular location">
    <subcellularLocation>
        <location evidence="2">Membrane</location>
        <topology evidence="2">Single-pass membrane protein</topology>
    </subcellularLocation>
</comment>
<gene>
    <name evidence="14" type="ORF">PHACADRAFT_195903</name>
</gene>
<feature type="binding site" description="axial binding residue" evidence="13">
    <location>
        <position position="227"/>
    </location>
    <ligand>
        <name>heme</name>
        <dbReference type="ChEBI" id="CHEBI:30413"/>
    </ligand>
    <ligandPart>
        <name>Fe</name>
        <dbReference type="ChEBI" id="CHEBI:18248"/>
    </ligandPart>
</feature>
<dbReference type="GO" id="GO:0016020">
    <property type="term" value="C:membrane"/>
    <property type="evidence" value="ECO:0007669"/>
    <property type="project" value="UniProtKB-SubCell"/>
</dbReference>
<sequence length="308" mass="34132">MLHGSSQFAICPHGHPAPNFKRDAAEWYNTVSVMFDASYSYVEQSLAAGNANTSIVASLLQNLDDNDNQPEEEVIIREAFGAAYSAGVDTTYSSINIFILAMLKFPDVQRKAQQELDRIVGLGRLPDFEDRGSLPYITAVLRETLCWVPIAPLAAPHRLTVNNVYEGFHFPAGSLFIGNAWAILHDETRYPNPEAFVPERFPTPEGELDSNAPDPREACFGYGKRMCPERHFALESVWIAIASLLAVYNIEKAVDELGRVVEPSGEYISGALWYVTRISESSCSVVSYPLPFDASFKPRHVNATALIQ</sequence>
<organism evidence="14 15">
    <name type="scientific">Phanerochaete carnosa (strain HHB-10118-sp)</name>
    <name type="common">White-rot fungus</name>
    <name type="synonym">Peniophora carnosa</name>
    <dbReference type="NCBI Taxonomy" id="650164"/>
    <lineage>
        <taxon>Eukaryota</taxon>
        <taxon>Fungi</taxon>
        <taxon>Dikarya</taxon>
        <taxon>Basidiomycota</taxon>
        <taxon>Agaricomycotina</taxon>
        <taxon>Agaricomycetes</taxon>
        <taxon>Polyporales</taxon>
        <taxon>Phanerochaetaceae</taxon>
        <taxon>Phanerochaete</taxon>
    </lineage>
</organism>
<keyword evidence="12" id="KW-0472">Membrane</keyword>